<organism evidence="4 5">
    <name type="scientific">Echinicola soli</name>
    <dbReference type="NCBI Taxonomy" id="2591634"/>
    <lineage>
        <taxon>Bacteria</taxon>
        <taxon>Pseudomonadati</taxon>
        <taxon>Bacteroidota</taxon>
        <taxon>Cytophagia</taxon>
        <taxon>Cytophagales</taxon>
        <taxon>Cyclobacteriaceae</taxon>
        <taxon>Echinicola</taxon>
    </lineage>
</organism>
<evidence type="ECO:0000313" key="4">
    <source>
        <dbReference type="EMBL" id="QDH80816.1"/>
    </source>
</evidence>
<dbReference type="Pfam" id="PF07992">
    <property type="entry name" value="Pyr_redox_2"/>
    <property type="match status" value="1"/>
</dbReference>
<dbReference type="RefSeq" id="WP_141616037.1">
    <property type="nucleotide sequence ID" value="NZ_CP041253.1"/>
</dbReference>
<keyword evidence="1" id="KW-0285">Flavoprotein</keyword>
<sequence>MKINTYDAIIIGGSYAGLSAAMSLGRALRKVLIIDSGNPCNKQTPHSHNFLTQDGKKPSEIAEIGLKQVLSYSTVESMNGKVIGTTKSKDGFDVQLATGKSYFAKKLLFATGIADQKPAIEGFADCWGISIIHCPYCHGYEVKGQPTAIMANGDKAFHLSKLLQNWTNELTLLTNGPSELTAEQQAALKANGIPMITDKITSISHKNGQLESIHFETGASISLPVMYAAIPFLQHTDLPEKLGCQVNEHGYLVINEKQETTVPGIYAAGDNSSPLRAVAMAVAGGSKAGAMINFDLVMG</sequence>
<dbReference type="Proteomes" id="UP000316614">
    <property type="component" value="Chromosome"/>
</dbReference>
<name>A0A514CLX0_9BACT</name>
<accession>A0A514CLX0</accession>
<dbReference type="SUPFAM" id="SSF51905">
    <property type="entry name" value="FAD/NAD(P)-binding domain"/>
    <property type="match status" value="1"/>
</dbReference>
<dbReference type="KEGG" id="echi:FKX85_17915"/>
<dbReference type="GO" id="GO:0016491">
    <property type="term" value="F:oxidoreductase activity"/>
    <property type="evidence" value="ECO:0007669"/>
    <property type="project" value="UniProtKB-KW"/>
</dbReference>
<dbReference type="PANTHER" id="PTHR48105">
    <property type="entry name" value="THIOREDOXIN REDUCTASE 1-RELATED-RELATED"/>
    <property type="match status" value="1"/>
</dbReference>
<dbReference type="Gene3D" id="3.50.50.60">
    <property type="entry name" value="FAD/NAD(P)-binding domain"/>
    <property type="match status" value="2"/>
</dbReference>
<dbReference type="AlphaFoldDB" id="A0A514CLX0"/>
<dbReference type="InterPro" id="IPR050097">
    <property type="entry name" value="Ferredoxin-NADP_redctase_2"/>
</dbReference>
<proteinExistence type="predicted"/>
<dbReference type="OrthoDB" id="9806179at2"/>
<keyword evidence="2" id="KW-0560">Oxidoreductase</keyword>
<evidence type="ECO:0000259" key="3">
    <source>
        <dbReference type="Pfam" id="PF07992"/>
    </source>
</evidence>
<evidence type="ECO:0000256" key="1">
    <source>
        <dbReference type="ARBA" id="ARBA00022630"/>
    </source>
</evidence>
<dbReference type="PRINTS" id="PR00469">
    <property type="entry name" value="PNDRDTASEII"/>
</dbReference>
<dbReference type="EMBL" id="CP041253">
    <property type="protein sequence ID" value="QDH80816.1"/>
    <property type="molecule type" value="Genomic_DNA"/>
</dbReference>
<reference evidence="4 5" key="1">
    <citation type="submission" date="2019-06" db="EMBL/GenBank/DDBJ databases">
        <title>Echinicola alkalisoli sp. nov. isolated from saline soil.</title>
        <authorList>
            <person name="Sun J.-Q."/>
            <person name="Xu L."/>
        </authorList>
    </citation>
    <scope>NUCLEOTIDE SEQUENCE [LARGE SCALE GENOMIC DNA]</scope>
    <source>
        <strain evidence="4 5">LN3S3</strain>
    </source>
</reference>
<dbReference type="InterPro" id="IPR023753">
    <property type="entry name" value="FAD/NAD-binding_dom"/>
</dbReference>
<dbReference type="InterPro" id="IPR036188">
    <property type="entry name" value="FAD/NAD-bd_sf"/>
</dbReference>
<gene>
    <name evidence="4" type="ORF">FKX85_17915</name>
</gene>
<dbReference type="PRINTS" id="PR00368">
    <property type="entry name" value="FADPNR"/>
</dbReference>
<evidence type="ECO:0000256" key="2">
    <source>
        <dbReference type="ARBA" id="ARBA00023002"/>
    </source>
</evidence>
<protein>
    <submittedName>
        <fullName evidence="4">NAD(P)/FAD-dependent oxidoreductase</fullName>
    </submittedName>
</protein>
<evidence type="ECO:0000313" key="5">
    <source>
        <dbReference type="Proteomes" id="UP000316614"/>
    </source>
</evidence>
<feature type="domain" description="FAD/NAD(P)-binding" evidence="3">
    <location>
        <begin position="6"/>
        <end position="281"/>
    </location>
</feature>
<keyword evidence="5" id="KW-1185">Reference proteome</keyword>